<feature type="region of interest" description="Disordered" evidence="10">
    <location>
        <begin position="1"/>
        <end position="33"/>
    </location>
</feature>
<evidence type="ECO:0000256" key="3">
    <source>
        <dbReference type="ARBA" id="ARBA00022448"/>
    </source>
</evidence>
<protein>
    <submittedName>
        <fullName evidence="13">And other transporter-domain-containing protein</fullName>
    </submittedName>
</protein>
<dbReference type="PROSITE" id="PS00217">
    <property type="entry name" value="SUGAR_TRANSPORT_2"/>
    <property type="match status" value="1"/>
</dbReference>
<evidence type="ECO:0000256" key="1">
    <source>
        <dbReference type="ARBA" id="ARBA00004141"/>
    </source>
</evidence>
<dbReference type="InterPro" id="IPR036259">
    <property type="entry name" value="MFS_trans_sf"/>
</dbReference>
<dbReference type="PROSITE" id="PS50850">
    <property type="entry name" value="MFS"/>
    <property type="match status" value="1"/>
</dbReference>
<evidence type="ECO:0000256" key="5">
    <source>
        <dbReference type="ARBA" id="ARBA00022989"/>
    </source>
</evidence>
<evidence type="ECO:0000256" key="2">
    <source>
        <dbReference type="ARBA" id="ARBA00010992"/>
    </source>
</evidence>
<evidence type="ECO:0000256" key="6">
    <source>
        <dbReference type="ARBA" id="ARBA00023136"/>
    </source>
</evidence>
<dbReference type="OrthoDB" id="6612291at2759"/>
<keyword evidence="3 9" id="KW-0813">Transport</keyword>
<evidence type="ECO:0000313" key="13">
    <source>
        <dbReference type="EMBL" id="ORY35083.1"/>
    </source>
</evidence>
<dbReference type="InterPro" id="IPR050360">
    <property type="entry name" value="MFS_Sugar_Transporters"/>
</dbReference>
<feature type="transmembrane region" description="Helical" evidence="11">
    <location>
        <begin position="443"/>
        <end position="465"/>
    </location>
</feature>
<evidence type="ECO:0000256" key="9">
    <source>
        <dbReference type="RuleBase" id="RU003346"/>
    </source>
</evidence>
<dbReference type="GO" id="GO:0016020">
    <property type="term" value="C:membrane"/>
    <property type="evidence" value="ECO:0007669"/>
    <property type="project" value="UniProtKB-SubCell"/>
</dbReference>
<keyword evidence="5 11" id="KW-1133">Transmembrane helix</keyword>
<sequence>MSQYPGEKEIDLARSGSAPYDDKSPYDHHEHTPEAGQDVVNIDAAIAMGVAQNVDDFMNLVREASEGNEREKHLNLWSAFKIYPKAMAWSIVITMSIVMDGYDASVMGSFNAYPSFQNKFGIPAADGTKQIPPSWQNGISGANSVGVIFGLQIAGVISERYGYRWTIIGALMATVGFIFIPFFASSLATFLVGELFCGMAWGVFQTMTTAYAVEVCPLPLRHFLTSFVNFAWVIGSFISSGILVAFESRTDVWGYRIPFAIQWIWPIPIALCTFLAPESPWWLVRHGHKERALRSIKRLARKKGITEREADAAVALMVYTDAMEKTVSAGTNYWDCFKGVDGRRTEIACMLWMAQALSGPVVAGNSTYMFEAAGISASTSFKLGWIQSGIGAIGTIASWFTLTRFGRKPLILAGCVAMLAIEIIVGCLAIPQPESQANALASGALIIVLVAVADFTTGPVIYAVIPELPSTRLRAKTIVLARNAYNIVGLIASILTIRQLNPLGWNWGPKMCFFWAGFNIIFTVYLYFRLPETKGRTFAELDILFERKIPARKFASTKIANLAEGAEIAQAEGRTALAESGAATI</sequence>
<evidence type="ECO:0000256" key="10">
    <source>
        <dbReference type="SAM" id="MobiDB-lite"/>
    </source>
</evidence>
<feature type="compositionally biased region" description="Basic and acidic residues" evidence="10">
    <location>
        <begin position="20"/>
        <end position="33"/>
    </location>
</feature>
<keyword evidence="7" id="KW-0462">Maltose metabolism</keyword>
<accession>A0A1Y2BJY3</accession>
<feature type="transmembrane region" description="Helical" evidence="11">
    <location>
        <begin position="347"/>
        <end position="363"/>
    </location>
</feature>
<dbReference type="InterPro" id="IPR003663">
    <property type="entry name" value="Sugar/inositol_transpt"/>
</dbReference>
<feature type="transmembrane region" description="Helical" evidence="11">
    <location>
        <begin position="507"/>
        <end position="528"/>
    </location>
</feature>
<dbReference type="GO" id="GO:0000023">
    <property type="term" value="P:maltose metabolic process"/>
    <property type="evidence" value="ECO:0007669"/>
    <property type="project" value="UniProtKB-KW"/>
</dbReference>
<evidence type="ECO:0000256" key="8">
    <source>
        <dbReference type="ARBA" id="ARBA00049119"/>
    </source>
</evidence>
<keyword evidence="4 11" id="KW-0812">Transmembrane</keyword>
<dbReference type="AlphaFoldDB" id="A0A1Y2BJY3"/>
<organism evidence="13 14">
    <name type="scientific">Naematelia encephala</name>
    <dbReference type="NCBI Taxonomy" id="71784"/>
    <lineage>
        <taxon>Eukaryota</taxon>
        <taxon>Fungi</taxon>
        <taxon>Dikarya</taxon>
        <taxon>Basidiomycota</taxon>
        <taxon>Agaricomycotina</taxon>
        <taxon>Tremellomycetes</taxon>
        <taxon>Tremellales</taxon>
        <taxon>Naemateliaceae</taxon>
        <taxon>Naematelia</taxon>
    </lineage>
</organism>
<dbReference type="Pfam" id="PF00083">
    <property type="entry name" value="Sugar_tr"/>
    <property type="match status" value="1"/>
</dbReference>
<feature type="transmembrane region" description="Helical" evidence="11">
    <location>
        <begin position="383"/>
        <end position="402"/>
    </location>
</feature>
<dbReference type="InterPro" id="IPR005828">
    <property type="entry name" value="MFS_sugar_transport-like"/>
</dbReference>
<dbReference type="SUPFAM" id="SSF103473">
    <property type="entry name" value="MFS general substrate transporter"/>
    <property type="match status" value="1"/>
</dbReference>
<dbReference type="InParanoid" id="A0A1Y2BJY3"/>
<dbReference type="InterPro" id="IPR005829">
    <property type="entry name" value="Sugar_transporter_CS"/>
</dbReference>
<evidence type="ECO:0000256" key="11">
    <source>
        <dbReference type="SAM" id="Phobius"/>
    </source>
</evidence>
<feature type="transmembrane region" description="Helical" evidence="11">
    <location>
        <begin position="477"/>
        <end position="495"/>
    </location>
</feature>
<keyword evidence="14" id="KW-1185">Reference proteome</keyword>
<dbReference type="Gene3D" id="1.20.1250.20">
    <property type="entry name" value="MFS general substrate transporter like domains"/>
    <property type="match status" value="1"/>
</dbReference>
<dbReference type="NCBIfam" id="TIGR00879">
    <property type="entry name" value="SP"/>
    <property type="match status" value="1"/>
</dbReference>
<proteinExistence type="inferred from homology"/>
<feature type="transmembrane region" description="Helical" evidence="11">
    <location>
        <begin position="409"/>
        <end position="431"/>
    </location>
</feature>
<gene>
    <name evidence="13" type="ORF">BCR39DRAFT_516692</name>
</gene>
<reference evidence="13 14" key="1">
    <citation type="submission" date="2016-07" db="EMBL/GenBank/DDBJ databases">
        <title>Pervasive Adenine N6-methylation of Active Genes in Fungi.</title>
        <authorList>
            <consortium name="DOE Joint Genome Institute"/>
            <person name="Mondo S.J."/>
            <person name="Dannebaum R.O."/>
            <person name="Kuo R.C."/>
            <person name="Labutti K."/>
            <person name="Haridas S."/>
            <person name="Kuo A."/>
            <person name="Salamov A."/>
            <person name="Ahrendt S.R."/>
            <person name="Lipzen A."/>
            <person name="Sullivan W."/>
            <person name="Andreopoulos W.B."/>
            <person name="Clum A."/>
            <person name="Lindquist E."/>
            <person name="Daum C."/>
            <person name="Ramamoorthy G.K."/>
            <person name="Gryganskyi A."/>
            <person name="Culley D."/>
            <person name="Magnuson J.K."/>
            <person name="James T.Y."/>
            <person name="O'Malley M.A."/>
            <person name="Stajich J.E."/>
            <person name="Spatafora J.W."/>
            <person name="Visel A."/>
            <person name="Grigoriev I.V."/>
        </authorList>
    </citation>
    <scope>NUCLEOTIDE SEQUENCE [LARGE SCALE GENOMIC DNA]</scope>
    <source>
        <strain evidence="13 14">68-887.2</strain>
    </source>
</reference>
<comment type="similarity">
    <text evidence="2 9">Belongs to the major facilitator superfamily. Sugar transporter (TC 2.A.1.1) family.</text>
</comment>
<dbReference type="FunFam" id="1.20.1250.20:FF:000078">
    <property type="entry name" value="MFS maltose transporter, putative"/>
    <property type="match status" value="1"/>
</dbReference>
<dbReference type="PANTHER" id="PTHR48022">
    <property type="entry name" value="PLASTIDIC GLUCOSE TRANSPORTER 4"/>
    <property type="match status" value="1"/>
</dbReference>
<evidence type="ECO:0000313" key="14">
    <source>
        <dbReference type="Proteomes" id="UP000193986"/>
    </source>
</evidence>
<feature type="transmembrane region" description="Helical" evidence="11">
    <location>
        <begin position="190"/>
        <end position="211"/>
    </location>
</feature>
<evidence type="ECO:0000256" key="7">
    <source>
        <dbReference type="ARBA" id="ARBA00026248"/>
    </source>
</evidence>
<name>A0A1Y2BJY3_9TREE</name>
<dbReference type="InterPro" id="IPR020846">
    <property type="entry name" value="MFS_dom"/>
</dbReference>
<feature type="transmembrane region" description="Helical" evidence="11">
    <location>
        <begin position="263"/>
        <end position="284"/>
    </location>
</feature>
<evidence type="ECO:0000256" key="4">
    <source>
        <dbReference type="ARBA" id="ARBA00022692"/>
    </source>
</evidence>
<dbReference type="EMBL" id="MCFC01000002">
    <property type="protein sequence ID" value="ORY35083.1"/>
    <property type="molecule type" value="Genomic_DNA"/>
</dbReference>
<feature type="transmembrane region" description="Helical" evidence="11">
    <location>
        <begin position="223"/>
        <end position="243"/>
    </location>
</feature>
<dbReference type="PANTHER" id="PTHR48022:SF5">
    <property type="entry name" value="ALPHA-GLUCOSIDES PERMEASE MPH2-RELATED"/>
    <property type="match status" value="1"/>
</dbReference>
<evidence type="ECO:0000259" key="12">
    <source>
        <dbReference type="PROSITE" id="PS50850"/>
    </source>
</evidence>
<comment type="caution">
    <text evidence="13">The sequence shown here is derived from an EMBL/GenBank/DDBJ whole genome shotgun (WGS) entry which is preliminary data.</text>
</comment>
<comment type="catalytic activity">
    <reaction evidence="8">
        <text>myo-inositol(out) + H(+)(out) = myo-inositol(in) + H(+)(in)</text>
        <dbReference type="Rhea" id="RHEA:60364"/>
        <dbReference type="ChEBI" id="CHEBI:15378"/>
        <dbReference type="ChEBI" id="CHEBI:17268"/>
    </reaction>
</comment>
<dbReference type="GO" id="GO:0005351">
    <property type="term" value="F:carbohydrate:proton symporter activity"/>
    <property type="evidence" value="ECO:0007669"/>
    <property type="project" value="TreeGrafter"/>
</dbReference>
<feature type="compositionally biased region" description="Basic and acidic residues" evidence="10">
    <location>
        <begin position="1"/>
        <end position="12"/>
    </location>
</feature>
<dbReference type="Proteomes" id="UP000193986">
    <property type="component" value="Unassembled WGS sequence"/>
</dbReference>
<comment type="subcellular location">
    <subcellularLocation>
        <location evidence="1">Membrane</location>
        <topology evidence="1">Multi-pass membrane protein</topology>
    </subcellularLocation>
</comment>
<feature type="transmembrane region" description="Helical" evidence="11">
    <location>
        <begin position="165"/>
        <end position="184"/>
    </location>
</feature>
<keyword evidence="6 11" id="KW-0472">Membrane</keyword>
<feature type="domain" description="Major facilitator superfamily (MFS) profile" evidence="12">
    <location>
        <begin position="89"/>
        <end position="534"/>
    </location>
</feature>